<keyword evidence="1" id="KW-0812">Transmembrane</keyword>
<dbReference type="KEGG" id="lpil:LIP_1541"/>
<dbReference type="STRING" id="1555112.LIP_1541"/>
<evidence type="ECO:0000256" key="1">
    <source>
        <dbReference type="SAM" id="Phobius"/>
    </source>
</evidence>
<keyword evidence="3" id="KW-1185">Reference proteome</keyword>
<name>A0A0K2SJU5_LIMPI</name>
<reference evidence="3" key="1">
    <citation type="submission" date="2015-07" db="EMBL/GenBank/DDBJ databases">
        <title>Complete genome sequence and phylogenetic analysis of Limnochorda pilosa.</title>
        <authorList>
            <person name="Watanabe M."/>
            <person name="Kojima H."/>
            <person name="Fukui M."/>
        </authorList>
    </citation>
    <scope>NUCLEOTIDE SEQUENCE [LARGE SCALE GENOMIC DNA]</scope>
    <source>
        <strain evidence="3">HC45</strain>
    </source>
</reference>
<reference evidence="3" key="2">
    <citation type="journal article" date="2016" name="Int. J. Syst. Evol. Microbiol.">
        <title>Complete genome sequence and cell structure of Limnochorda pilosa, a Gram-negative spore-former within the phylum Firmicutes.</title>
        <authorList>
            <person name="Watanabe M."/>
            <person name="Kojima H."/>
            <person name="Fukui M."/>
        </authorList>
    </citation>
    <scope>NUCLEOTIDE SEQUENCE [LARGE SCALE GENOMIC DNA]</scope>
    <source>
        <strain evidence="3">HC45</strain>
    </source>
</reference>
<keyword evidence="1" id="KW-0472">Membrane</keyword>
<gene>
    <name evidence="2" type="ORF">LIP_1541</name>
</gene>
<dbReference type="InterPro" id="IPR043723">
    <property type="entry name" value="DUF5665"/>
</dbReference>
<organism evidence="2 3">
    <name type="scientific">Limnochorda pilosa</name>
    <dbReference type="NCBI Taxonomy" id="1555112"/>
    <lineage>
        <taxon>Bacteria</taxon>
        <taxon>Bacillati</taxon>
        <taxon>Bacillota</taxon>
        <taxon>Limnochordia</taxon>
        <taxon>Limnochordales</taxon>
        <taxon>Limnochordaceae</taxon>
        <taxon>Limnochorda</taxon>
    </lineage>
</organism>
<dbReference type="Pfam" id="PF18910">
    <property type="entry name" value="DUF5665"/>
    <property type="match status" value="1"/>
</dbReference>
<dbReference type="AlphaFoldDB" id="A0A0K2SJU5"/>
<evidence type="ECO:0000313" key="3">
    <source>
        <dbReference type="Proteomes" id="UP000065807"/>
    </source>
</evidence>
<dbReference type="Proteomes" id="UP000065807">
    <property type="component" value="Chromosome"/>
</dbReference>
<dbReference type="EMBL" id="AP014924">
    <property type="protein sequence ID" value="BAS27388.1"/>
    <property type="molecule type" value="Genomic_DNA"/>
</dbReference>
<protein>
    <submittedName>
        <fullName evidence="2">Membrane protein</fullName>
    </submittedName>
</protein>
<evidence type="ECO:0000313" key="2">
    <source>
        <dbReference type="EMBL" id="BAS27388.1"/>
    </source>
</evidence>
<keyword evidence="1" id="KW-1133">Transmembrane helix</keyword>
<proteinExistence type="predicted"/>
<dbReference type="OrthoDB" id="1634137at2"/>
<feature type="transmembrane region" description="Helical" evidence="1">
    <location>
        <begin position="55"/>
        <end position="75"/>
    </location>
</feature>
<sequence>MRRPAERRDAEGALLRNLVHRVNELGRRMEEAHIGELVEFYRNPRRALLLQLGGGVFRGVGIAIGFTVVSALILYTLTRLAALNLPLIGAVIADIVRIVERELNLGP</sequence>
<dbReference type="RefSeq" id="WP_068136159.1">
    <property type="nucleotide sequence ID" value="NZ_AP014924.1"/>
</dbReference>
<dbReference type="PATRIC" id="fig|1555112.3.peg.1573"/>
<accession>A0A0K2SJU5</accession>